<name>A0A023DJW8_9BACL</name>
<dbReference type="InterPro" id="IPR008279">
    <property type="entry name" value="PEP-util_enz_mobile_dom"/>
</dbReference>
<dbReference type="EMBL" id="BAWO01000076">
    <property type="protein sequence ID" value="GAJ41567.1"/>
    <property type="molecule type" value="Genomic_DNA"/>
</dbReference>
<comment type="similarity">
    <text evidence="4">Belongs to the rifampicin phosphotransferase family.</text>
</comment>
<dbReference type="Pfam" id="PF00391">
    <property type="entry name" value="PEP-utilizers"/>
    <property type="match status" value="1"/>
</dbReference>
<dbReference type="GO" id="GO:0016301">
    <property type="term" value="F:kinase activity"/>
    <property type="evidence" value="ECO:0007669"/>
    <property type="project" value="InterPro"/>
</dbReference>
<dbReference type="Pfam" id="PF01326">
    <property type="entry name" value="PPDK_N"/>
    <property type="match status" value="1"/>
</dbReference>
<accession>A0A023DJW8</accession>
<dbReference type="SUPFAM" id="SSF56059">
    <property type="entry name" value="Glutathione synthetase ATP-binding domain-like"/>
    <property type="match status" value="1"/>
</dbReference>
<dbReference type="FunFam" id="3.50.30.10:FF:000007">
    <property type="entry name" value="Phosphoenolpyruvate synthase"/>
    <property type="match status" value="1"/>
</dbReference>
<dbReference type="Gene3D" id="3.30.1490.20">
    <property type="entry name" value="ATP-grasp fold, A domain"/>
    <property type="match status" value="1"/>
</dbReference>
<dbReference type="PANTHER" id="PTHR43615">
    <property type="entry name" value="PHOSPHOENOLPYRUVATE SYNTHASE-RELATED"/>
    <property type="match status" value="1"/>
</dbReference>
<dbReference type="InterPro" id="IPR002192">
    <property type="entry name" value="PPDK_AMP/ATP-bd"/>
</dbReference>
<sequence length="880" mass="98807">MRSYVLFFEQVDRSCLPYVGGKGANLGELSKAGFPVPGGFCITTLAYQDFIATSPEMNSLLDELNAMDPNDLNQLRNLGERIRTHLRQLEIPAPLRNEIIHAWKSVGEEYAYAVRSSATAEDLPTASFAGQQDTYLNIKGQEELLQHIRKCWASLFTDRAISYRAKNGFDHRQVYLSVVVQRMVNPEIAGIMFTADPVSGNRKVVSIDASFGLGEVIVSGMVSADLYKVKAGKIIHKNVSEKKIAIYSLPEGGTVKKDLPPDQQTKQALTDSQILRLAELGKRIEKHFVSPQDIEFCMENGEIFIVQSRPITSLYPLPDIPQEPLRVMFSFGHVQMMTDAMKPLGISVLRTIFPKTVLLEAGGRLFVNPTEVLRTKLGRKMLPIALKNLFDEALSREISEVIHRPEFLQVPPKPGLVKSARQFVAPIIKEVWKNLFKRDPKSAKSKVESFMQKKWTEVRKDLQGVSGAERLETVQHQLSAFGKAMLQNIFPYVICFPISFLLLKRALIRWIGDDKELYQINKSLPGNITSEMGLQIGDLADLVRELPEVEEYLKHANNQTFYEGLLNVRGGERFKRSFEDFIAKYGHRCPGEIDLTRPRWREAPTQLVPAILGHMRSVKPGEHRQKFIQGEQEAQEAIQRIMDHVGRRGLKSKWLKRLIEVYRHMGGLREHPKYLLTLILDECKKAIMAEAEELVKKGVLQQTEDVFFLTLDELIQLSKGEFKQNVSSLVADRKEKYEWHQTLKPPRVMTSEGEIVTGSPRKGELPEGALVGSPVSAGVVEGKARIVLKPEEAHLNEGEILVAPHTDPGWTPLFQSAKALVTEVGGLMTHGAVVAREYGIPAVVGVNDATKKIKDGQMIRVDGNQGFVVILSDENEHHVG</sequence>
<comment type="catalytic activity">
    <reaction evidence="3">
        <text>rifampicin + ATP + H2O = 21-phosphorifampicin + AMP + phosphate + 2 H(+)</text>
        <dbReference type="Rhea" id="RHEA:56304"/>
        <dbReference type="ChEBI" id="CHEBI:15377"/>
        <dbReference type="ChEBI" id="CHEBI:15378"/>
        <dbReference type="ChEBI" id="CHEBI:30616"/>
        <dbReference type="ChEBI" id="CHEBI:43474"/>
        <dbReference type="ChEBI" id="CHEBI:71365"/>
        <dbReference type="ChEBI" id="CHEBI:140195"/>
        <dbReference type="ChEBI" id="CHEBI:456215"/>
        <dbReference type="EC" id="2.7.9.6"/>
    </reaction>
    <physiologicalReaction direction="left-to-right" evidence="3">
        <dbReference type="Rhea" id="RHEA:56305"/>
    </physiologicalReaction>
</comment>
<dbReference type="InterPro" id="IPR013815">
    <property type="entry name" value="ATP_grasp_subdomain_1"/>
</dbReference>
<evidence type="ECO:0000259" key="9">
    <source>
        <dbReference type="Pfam" id="PF01326"/>
    </source>
</evidence>
<dbReference type="NCBIfam" id="NF004877">
    <property type="entry name" value="PRK06241.1-2"/>
    <property type="match status" value="1"/>
</dbReference>
<dbReference type="InterPro" id="IPR036637">
    <property type="entry name" value="Phosphohistidine_dom_sf"/>
</dbReference>
<dbReference type="Gene3D" id="3.50.30.10">
    <property type="entry name" value="Phosphohistidine domain"/>
    <property type="match status" value="1"/>
</dbReference>
<evidence type="ECO:0000256" key="2">
    <source>
        <dbReference type="ARBA" id="ARBA00022840"/>
    </source>
</evidence>
<keyword evidence="10" id="KW-0670">Pyruvate</keyword>
<evidence type="ECO:0000256" key="4">
    <source>
        <dbReference type="ARBA" id="ARBA00061332"/>
    </source>
</evidence>
<keyword evidence="2" id="KW-0067">ATP-binding</keyword>
<dbReference type="OrthoDB" id="9765468at2"/>
<dbReference type="NCBIfam" id="NF004878">
    <property type="entry name" value="PRK06241.1-3"/>
    <property type="match status" value="1"/>
</dbReference>
<evidence type="ECO:0000256" key="6">
    <source>
        <dbReference type="ARBA" id="ARBA00074400"/>
    </source>
</evidence>
<keyword evidence="11" id="KW-1185">Reference proteome</keyword>
<dbReference type="GO" id="GO:0005524">
    <property type="term" value="F:ATP binding"/>
    <property type="evidence" value="ECO:0007669"/>
    <property type="project" value="UniProtKB-KW"/>
</dbReference>
<evidence type="ECO:0000259" key="8">
    <source>
        <dbReference type="Pfam" id="PF00391"/>
    </source>
</evidence>
<protein>
    <recommendedName>
        <fullName evidence="6">Rifampicin phosphotransferase</fullName>
        <ecNumber evidence="5">2.7.9.6</ecNumber>
    </recommendedName>
    <alternativeName>
        <fullName evidence="7">Rifampin phosphotransferase</fullName>
    </alternativeName>
</protein>
<proteinExistence type="inferred from homology"/>
<dbReference type="PANTHER" id="PTHR43615:SF1">
    <property type="entry name" value="PPDK_N DOMAIN-CONTAINING PROTEIN"/>
    <property type="match status" value="1"/>
</dbReference>
<evidence type="ECO:0000256" key="5">
    <source>
        <dbReference type="ARBA" id="ARBA00066332"/>
    </source>
</evidence>
<evidence type="ECO:0000313" key="11">
    <source>
        <dbReference type="Proteomes" id="UP000023561"/>
    </source>
</evidence>
<dbReference type="Gene3D" id="3.30.470.20">
    <property type="entry name" value="ATP-grasp fold, B domain"/>
    <property type="match status" value="1"/>
</dbReference>
<dbReference type="InterPro" id="IPR051549">
    <property type="entry name" value="PEP_Utilizing_Enz"/>
</dbReference>
<keyword evidence="1" id="KW-0547">Nucleotide-binding</keyword>
<evidence type="ECO:0000256" key="7">
    <source>
        <dbReference type="ARBA" id="ARBA00076136"/>
    </source>
</evidence>
<dbReference type="EC" id="2.7.9.6" evidence="5"/>
<gene>
    <name evidence="10" type="ORF">GCA01S_076_00090</name>
</gene>
<reference evidence="10 11" key="1">
    <citation type="submission" date="2014-04" db="EMBL/GenBank/DDBJ databases">
        <title>Whole genome shotgun sequence of Geobacillus caldoxylosilyticus NBRC 107762.</title>
        <authorList>
            <person name="Hosoyama A."/>
            <person name="Hosoyama Y."/>
            <person name="Katano-Makiyama Y."/>
            <person name="Tsuchikane K."/>
            <person name="Ohji S."/>
            <person name="Ichikawa N."/>
            <person name="Yamazoe A."/>
            <person name="Fujita N."/>
        </authorList>
    </citation>
    <scope>NUCLEOTIDE SEQUENCE [LARGE SCALE GENOMIC DNA]</scope>
    <source>
        <strain evidence="10 11">NBRC 107762</strain>
    </source>
</reference>
<evidence type="ECO:0000256" key="3">
    <source>
        <dbReference type="ARBA" id="ARBA00051922"/>
    </source>
</evidence>
<feature type="domain" description="Pyruvate phosphate dikinase AMP/ATP-binding" evidence="9">
    <location>
        <begin position="17"/>
        <end position="313"/>
    </location>
</feature>
<dbReference type="AlphaFoldDB" id="A0A023DJW8"/>
<organism evidence="10 11">
    <name type="scientific">Parageobacillus caldoxylosilyticus NBRC 107762</name>
    <dbReference type="NCBI Taxonomy" id="1220594"/>
    <lineage>
        <taxon>Bacteria</taxon>
        <taxon>Bacillati</taxon>
        <taxon>Bacillota</taxon>
        <taxon>Bacilli</taxon>
        <taxon>Bacillales</taxon>
        <taxon>Anoxybacillaceae</taxon>
        <taxon>Saccharococcus</taxon>
    </lineage>
</organism>
<comment type="caution">
    <text evidence="10">The sequence shown here is derived from an EMBL/GenBank/DDBJ whole genome shotgun (WGS) entry which is preliminary data.</text>
</comment>
<dbReference type="SUPFAM" id="SSF52009">
    <property type="entry name" value="Phosphohistidine domain"/>
    <property type="match status" value="1"/>
</dbReference>
<dbReference type="RefSeq" id="WP_042411927.1">
    <property type="nucleotide sequence ID" value="NZ_BAWO01000076.1"/>
</dbReference>
<evidence type="ECO:0000313" key="10">
    <source>
        <dbReference type="EMBL" id="GAJ41567.1"/>
    </source>
</evidence>
<evidence type="ECO:0000256" key="1">
    <source>
        <dbReference type="ARBA" id="ARBA00022741"/>
    </source>
</evidence>
<dbReference type="Proteomes" id="UP000023561">
    <property type="component" value="Unassembled WGS sequence"/>
</dbReference>
<dbReference type="FunFam" id="3.30.1490.20:FF:000010">
    <property type="entry name" value="Phosphoenolpyruvate synthase"/>
    <property type="match status" value="1"/>
</dbReference>
<feature type="domain" description="PEP-utilising enzyme mobile" evidence="8">
    <location>
        <begin position="796"/>
        <end position="866"/>
    </location>
</feature>